<dbReference type="RefSeq" id="WP_153114727.1">
    <property type="nucleotide sequence ID" value="NZ_JACIGE010000012.1"/>
</dbReference>
<gene>
    <name evidence="1" type="ORF">GGD90_003052</name>
</gene>
<evidence type="ECO:0000313" key="1">
    <source>
        <dbReference type="EMBL" id="MBB4248653.1"/>
    </source>
</evidence>
<name>A0A840G8J2_RHOTE</name>
<protein>
    <submittedName>
        <fullName evidence="1">Uncharacterized protein</fullName>
    </submittedName>
</protein>
<keyword evidence="2" id="KW-1185">Reference proteome</keyword>
<dbReference type="AlphaFoldDB" id="A0A840G8J2"/>
<accession>A0A840G8J2</accession>
<sequence length="52" mass="5265">MPNASPCANSFSALPATRHATHAASVAIAGDRCVALLSLLVLLAQAIEGLLH</sequence>
<reference evidence="1 2" key="1">
    <citation type="submission" date="2020-08" db="EMBL/GenBank/DDBJ databases">
        <title>Genome sequencing of Purple Non-Sulfur Bacteria from various extreme environments.</title>
        <authorList>
            <person name="Mayer M."/>
        </authorList>
    </citation>
    <scope>NUCLEOTIDE SEQUENCE [LARGE SCALE GENOMIC DNA]</scope>
    <source>
        <strain evidence="1 2">2761</strain>
    </source>
</reference>
<evidence type="ECO:0000313" key="2">
    <source>
        <dbReference type="Proteomes" id="UP000587070"/>
    </source>
</evidence>
<proteinExistence type="predicted"/>
<dbReference type="Proteomes" id="UP000587070">
    <property type="component" value="Unassembled WGS sequence"/>
</dbReference>
<organism evidence="1 2">
    <name type="scientific">Rhodocyclus tenuis</name>
    <name type="common">Rhodospirillum tenue</name>
    <dbReference type="NCBI Taxonomy" id="1066"/>
    <lineage>
        <taxon>Bacteria</taxon>
        <taxon>Pseudomonadati</taxon>
        <taxon>Pseudomonadota</taxon>
        <taxon>Betaproteobacteria</taxon>
        <taxon>Rhodocyclales</taxon>
        <taxon>Rhodocyclaceae</taxon>
        <taxon>Rhodocyclus</taxon>
    </lineage>
</organism>
<dbReference type="EMBL" id="JACIGE010000012">
    <property type="protein sequence ID" value="MBB4248653.1"/>
    <property type="molecule type" value="Genomic_DNA"/>
</dbReference>
<comment type="caution">
    <text evidence="1">The sequence shown here is derived from an EMBL/GenBank/DDBJ whole genome shotgun (WGS) entry which is preliminary data.</text>
</comment>